<keyword evidence="3" id="KW-0862">Zinc</keyword>
<dbReference type="InterPro" id="IPR001841">
    <property type="entry name" value="Znf_RING"/>
</dbReference>
<dbReference type="EMBL" id="RWGY01000007">
    <property type="protein sequence ID" value="TVU37149.1"/>
    <property type="molecule type" value="Genomic_DNA"/>
</dbReference>
<dbReference type="Proteomes" id="UP000324897">
    <property type="component" value="Chromosome 4"/>
</dbReference>
<dbReference type="PANTHER" id="PTHR47662:SF1">
    <property type="entry name" value="RING-TYPE DOMAIN-CONTAINING PROTEIN"/>
    <property type="match status" value="1"/>
</dbReference>
<keyword evidence="2 4" id="KW-0863">Zinc-finger</keyword>
<gene>
    <name evidence="7" type="ORF">EJB05_10449</name>
</gene>
<dbReference type="Gene3D" id="3.30.40.10">
    <property type="entry name" value="Zinc/RING finger domain, C3HC4 (zinc finger)"/>
    <property type="match status" value="1"/>
</dbReference>
<protein>
    <recommendedName>
        <fullName evidence="6">RING-type domain-containing protein</fullName>
    </recommendedName>
</protein>
<dbReference type="Pfam" id="PF13639">
    <property type="entry name" value="zf-RING_2"/>
    <property type="match status" value="1"/>
</dbReference>
<evidence type="ECO:0000256" key="5">
    <source>
        <dbReference type="SAM" id="SignalP"/>
    </source>
</evidence>
<comment type="caution">
    <text evidence="7">The sequence shown here is derived from an EMBL/GenBank/DDBJ whole genome shotgun (WGS) entry which is preliminary data.</text>
</comment>
<keyword evidence="5" id="KW-0732">Signal</keyword>
<dbReference type="AlphaFoldDB" id="A0A5J9VLN4"/>
<evidence type="ECO:0000256" key="2">
    <source>
        <dbReference type="ARBA" id="ARBA00022771"/>
    </source>
</evidence>
<keyword evidence="1" id="KW-0479">Metal-binding</keyword>
<reference evidence="7 8" key="1">
    <citation type="journal article" date="2019" name="Sci. Rep.">
        <title>A high-quality genome of Eragrostis curvula grass provides insights into Poaceae evolution and supports new strategies to enhance forage quality.</title>
        <authorList>
            <person name="Carballo J."/>
            <person name="Santos B.A.C.M."/>
            <person name="Zappacosta D."/>
            <person name="Garbus I."/>
            <person name="Selva J.P."/>
            <person name="Gallo C.A."/>
            <person name="Diaz A."/>
            <person name="Albertini E."/>
            <person name="Caccamo M."/>
            <person name="Echenique V."/>
        </authorList>
    </citation>
    <scope>NUCLEOTIDE SEQUENCE [LARGE SCALE GENOMIC DNA]</scope>
    <source>
        <strain evidence="8">cv. Victoria</strain>
        <tissue evidence="7">Leaf</tissue>
    </source>
</reference>
<evidence type="ECO:0000313" key="8">
    <source>
        <dbReference type="Proteomes" id="UP000324897"/>
    </source>
</evidence>
<dbReference type="PROSITE" id="PS50089">
    <property type="entry name" value="ZF_RING_2"/>
    <property type="match status" value="1"/>
</dbReference>
<organism evidence="7 8">
    <name type="scientific">Eragrostis curvula</name>
    <name type="common">weeping love grass</name>
    <dbReference type="NCBI Taxonomy" id="38414"/>
    <lineage>
        <taxon>Eukaryota</taxon>
        <taxon>Viridiplantae</taxon>
        <taxon>Streptophyta</taxon>
        <taxon>Embryophyta</taxon>
        <taxon>Tracheophyta</taxon>
        <taxon>Spermatophyta</taxon>
        <taxon>Magnoliopsida</taxon>
        <taxon>Liliopsida</taxon>
        <taxon>Poales</taxon>
        <taxon>Poaceae</taxon>
        <taxon>PACMAD clade</taxon>
        <taxon>Chloridoideae</taxon>
        <taxon>Eragrostideae</taxon>
        <taxon>Eragrostidinae</taxon>
        <taxon>Eragrostis</taxon>
    </lineage>
</organism>
<evidence type="ECO:0000259" key="6">
    <source>
        <dbReference type="PROSITE" id="PS50089"/>
    </source>
</evidence>
<evidence type="ECO:0000313" key="7">
    <source>
        <dbReference type="EMBL" id="TVU37149.1"/>
    </source>
</evidence>
<proteinExistence type="predicted"/>
<dbReference type="SMART" id="SM00184">
    <property type="entry name" value="RING"/>
    <property type="match status" value="1"/>
</dbReference>
<dbReference type="SMART" id="SM00744">
    <property type="entry name" value="RINGv"/>
    <property type="match status" value="1"/>
</dbReference>
<dbReference type="PANTHER" id="PTHR47662">
    <property type="entry name" value="RING-TYPE DOMAIN-CONTAINING PROTEIN"/>
    <property type="match status" value="1"/>
</dbReference>
<keyword evidence="8" id="KW-1185">Reference proteome</keyword>
<evidence type="ECO:0000256" key="4">
    <source>
        <dbReference type="PROSITE-ProRule" id="PRU00175"/>
    </source>
</evidence>
<feature type="signal peptide" evidence="5">
    <location>
        <begin position="1"/>
        <end position="27"/>
    </location>
</feature>
<dbReference type="Gramene" id="TVU37149">
    <property type="protein sequence ID" value="TVU37149"/>
    <property type="gene ID" value="EJB05_10449"/>
</dbReference>
<dbReference type="OrthoDB" id="9984778at2759"/>
<feature type="domain" description="RING-type" evidence="6">
    <location>
        <begin position="89"/>
        <end position="134"/>
    </location>
</feature>
<dbReference type="GO" id="GO:0008270">
    <property type="term" value="F:zinc ion binding"/>
    <property type="evidence" value="ECO:0007669"/>
    <property type="project" value="UniProtKB-KW"/>
</dbReference>
<dbReference type="InterPro" id="IPR013083">
    <property type="entry name" value="Znf_RING/FYVE/PHD"/>
</dbReference>
<feature type="non-terminal residue" evidence="7">
    <location>
        <position position="1"/>
    </location>
</feature>
<feature type="chain" id="PRO_5023911745" description="RING-type domain-containing protein" evidence="5">
    <location>
        <begin position="28"/>
        <end position="178"/>
    </location>
</feature>
<evidence type="ECO:0000256" key="3">
    <source>
        <dbReference type="ARBA" id="ARBA00022833"/>
    </source>
</evidence>
<sequence length="178" mass="19240">MAGTMRALLIVLPPVSVLLVIAARSLARMTARNLGALARAQFACLPAGGGSSSFRQLSAASRKLGASGELPVAPYRRSCGGGGEEEEECVVCLSGIEEGEEVRELKCRHLFHRSCLDRWLLARPAAAATCPLCRCQLLQAAEEADLAEEEEEEEEEDSDVMLFMACVHGRSSWFWPSS</sequence>
<name>A0A5J9VLN4_9POAL</name>
<accession>A0A5J9VLN4</accession>
<dbReference type="InterPro" id="IPR011016">
    <property type="entry name" value="Znf_RING-CH"/>
</dbReference>
<evidence type="ECO:0000256" key="1">
    <source>
        <dbReference type="ARBA" id="ARBA00022723"/>
    </source>
</evidence>
<dbReference type="SUPFAM" id="SSF57850">
    <property type="entry name" value="RING/U-box"/>
    <property type="match status" value="1"/>
</dbReference>